<dbReference type="GO" id="GO:0048476">
    <property type="term" value="C:Holliday junction resolvase complex"/>
    <property type="evidence" value="ECO:0007669"/>
    <property type="project" value="UniProtKB-UniRule"/>
</dbReference>
<keyword evidence="10 16" id="KW-0460">Magnesium</keyword>
<evidence type="ECO:0000256" key="6">
    <source>
        <dbReference type="ARBA" id="ARBA00022723"/>
    </source>
</evidence>
<evidence type="ECO:0000259" key="18">
    <source>
        <dbReference type="SMART" id="SM00891"/>
    </source>
</evidence>
<dbReference type="InterPro" id="IPR006166">
    <property type="entry name" value="ERCC4_domain"/>
</dbReference>
<dbReference type="GO" id="GO:0008821">
    <property type="term" value="F:crossover junction DNA endonuclease activity"/>
    <property type="evidence" value="ECO:0007669"/>
    <property type="project" value="UniProtKB-UniRule"/>
</dbReference>
<feature type="region of interest" description="Disordered" evidence="17">
    <location>
        <begin position="321"/>
        <end position="375"/>
    </location>
</feature>
<keyword evidence="20" id="KW-1185">Reference proteome</keyword>
<comment type="similarity">
    <text evidence="3 16">Belongs to the XPF family.</text>
</comment>
<dbReference type="GO" id="GO:0000727">
    <property type="term" value="P:double-strand break repair via break-induced replication"/>
    <property type="evidence" value="ECO:0007669"/>
    <property type="project" value="UniProtKB-UniRule"/>
</dbReference>
<dbReference type="GO" id="GO:0031297">
    <property type="term" value="P:replication fork processing"/>
    <property type="evidence" value="ECO:0007669"/>
    <property type="project" value="UniProtKB-ARBA"/>
</dbReference>
<dbReference type="FunFam" id="1.10.150.110:FF:000001">
    <property type="entry name" value="Putative Crossover junction endonuclease MUS81"/>
    <property type="match status" value="1"/>
</dbReference>
<evidence type="ECO:0000256" key="12">
    <source>
        <dbReference type="ARBA" id="ARBA00023204"/>
    </source>
</evidence>
<organism evidence="19 20">
    <name type="scientific">Testicularia cyperi</name>
    <dbReference type="NCBI Taxonomy" id="1882483"/>
    <lineage>
        <taxon>Eukaryota</taxon>
        <taxon>Fungi</taxon>
        <taxon>Dikarya</taxon>
        <taxon>Basidiomycota</taxon>
        <taxon>Ustilaginomycotina</taxon>
        <taxon>Ustilaginomycetes</taxon>
        <taxon>Ustilaginales</taxon>
        <taxon>Anthracoideaceae</taxon>
        <taxon>Testicularia</taxon>
    </lineage>
</organism>
<comment type="subunit">
    <text evidence="16">Interacts with EME1.</text>
</comment>
<comment type="function">
    <text evidence="15 16">Interacts with EME1 to form a DNA structure-specific endonuclease with substrate preference for branched DNA structures with a 5'-end at the branch nick. Typical substrates include 3'-flap structures, D-loops, replication forks and nicked Holliday junctions. May be required in mitosis for the processing of stalled or collapsed replication fork intermediates. May be required in meiosis for the repair of meiosis-specific double strand breaks subsequent to single-end invasion (SEI).</text>
</comment>
<dbReference type="InterPro" id="IPR010996">
    <property type="entry name" value="HHH_MUS81"/>
</dbReference>
<keyword evidence="11 16" id="KW-0233">DNA recombination</keyword>
<dbReference type="STRING" id="1882483.A0A317XIF8"/>
<keyword evidence="13 16" id="KW-0539">Nucleus</keyword>
<dbReference type="SUPFAM" id="SSF52980">
    <property type="entry name" value="Restriction endonuclease-like"/>
    <property type="match status" value="1"/>
</dbReference>
<dbReference type="PANTHER" id="PTHR13451:SF0">
    <property type="entry name" value="CROSSOVER JUNCTION ENDONUCLEASE MUS81"/>
    <property type="match status" value="1"/>
</dbReference>
<feature type="compositionally biased region" description="Basic and acidic residues" evidence="17">
    <location>
        <begin position="332"/>
        <end position="344"/>
    </location>
</feature>
<dbReference type="GO" id="GO:0031573">
    <property type="term" value="P:mitotic intra-S DNA damage checkpoint signaling"/>
    <property type="evidence" value="ECO:0007669"/>
    <property type="project" value="TreeGrafter"/>
</dbReference>
<proteinExistence type="inferred from homology"/>
<dbReference type="GO" id="GO:0048257">
    <property type="term" value="F:3'-flap endonuclease activity"/>
    <property type="evidence" value="ECO:0007669"/>
    <property type="project" value="TreeGrafter"/>
</dbReference>
<evidence type="ECO:0000256" key="3">
    <source>
        <dbReference type="ARBA" id="ARBA00010015"/>
    </source>
</evidence>
<feature type="compositionally biased region" description="Basic residues" evidence="17">
    <location>
        <begin position="189"/>
        <end position="198"/>
    </location>
</feature>
<evidence type="ECO:0000256" key="1">
    <source>
        <dbReference type="ARBA" id="ARBA00001946"/>
    </source>
</evidence>
<dbReference type="FunFam" id="1.10.10.10:FF:000307">
    <property type="entry name" value="Crossover junction endonuclease MUS81"/>
    <property type="match status" value="1"/>
</dbReference>
<dbReference type="GO" id="GO:0046872">
    <property type="term" value="F:metal ion binding"/>
    <property type="evidence" value="ECO:0007669"/>
    <property type="project" value="UniProtKB-UniRule"/>
</dbReference>
<keyword evidence="6 16" id="KW-0479">Metal-binding</keyword>
<evidence type="ECO:0000256" key="7">
    <source>
        <dbReference type="ARBA" id="ARBA00022759"/>
    </source>
</evidence>
<evidence type="ECO:0000256" key="15">
    <source>
        <dbReference type="ARBA" id="ARBA00058015"/>
    </source>
</evidence>
<dbReference type="InterPro" id="IPR011335">
    <property type="entry name" value="Restrct_endonuc-II-like"/>
</dbReference>
<dbReference type="FunCoup" id="A0A317XIF8">
    <property type="interactions" value="95"/>
</dbReference>
<dbReference type="Gene3D" id="1.10.150.110">
    <property type="entry name" value="DNA polymerase beta, N-terminal domain-like"/>
    <property type="match status" value="1"/>
</dbReference>
<keyword evidence="7 16" id="KW-0255">Endonuclease</keyword>
<keyword evidence="5 16" id="KW-0540">Nuclease</keyword>
<keyword evidence="9 16" id="KW-0378">Hydrolase</keyword>
<evidence type="ECO:0000256" key="4">
    <source>
        <dbReference type="ARBA" id="ARBA00017114"/>
    </source>
</evidence>
<evidence type="ECO:0000256" key="17">
    <source>
        <dbReference type="SAM" id="MobiDB-lite"/>
    </source>
</evidence>
<evidence type="ECO:0000256" key="10">
    <source>
        <dbReference type="ARBA" id="ARBA00022842"/>
    </source>
</evidence>
<dbReference type="InterPro" id="IPR033309">
    <property type="entry name" value="Mus81"/>
</dbReference>
<keyword evidence="8 16" id="KW-0227">DNA damage</keyword>
<feature type="compositionally biased region" description="Acidic residues" evidence="17">
    <location>
        <begin position="345"/>
        <end position="355"/>
    </location>
</feature>
<dbReference type="SUPFAM" id="SSF47802">
    <property type="entry name" value="DNA polymerase beta, N-terminal domain-like"/>
    <property type="match status" value="1"/>
</dbReference>
<feature type="region of interest" description="Disordered" evidence="17">
    <location>
        <begin position="168"/>
        <end position="200"/>
    </location>
</feature>
<keyword evidence="14" id="KW-0469">Meiosis</keyword>
<dbReference type="PANTHER" id="PTHR13451">
    <property type="entry name" value="CLASS II CROSSOVER JUNCTION ENDONUCLEASE MUS81"/>
    <property type="match status" value="1"/>
</dbReference>
<sequence>MLVSGSYKSQNHAPASLRDRQFQRVSAKNTHYEYCSGRDDNELSTSNALWLSFIAAWRDEAQARGSKVARTYQKAHQSLQACPIPFQHPCQTTQLAGIGPTIAARLEEELERWCRDNDQMMPLRPTRRSAASADRGAGSRKRSRPEPSRRDFDGLQTAQDTAVASELNQLGGHGNGNADARDATAGATRPRKQAKKRTYIPQHRSGAYGLLIGLLQLTRAGTSARAGCVSKTELIHAARPHSDTEYEAASLSSRGSAAVPMSSQRASASGPASAARSFYSGWTSVKTLIAKGYVLQTGNPARYSLSEEGCRVAETLASDAGLEPIRRQRSPQSHDDDADSHESIDNEEDINDTDMTEFSHDGGVEGAEDANERDRAVRLARCSPTKMPAGSYTIHLIVDNRERHRFGRRQEREPIAALLRDKGVEVEVRALEVGDAIWMAKSTHPSGTEEDEVVLDYIVERKRLDDLTGSILDGRWRDQKFRLASSGLSQILYLIEDHDVENQMRKFGPQIQTALSSSQVVDGFFVERTSGLSASIEYLVTMDGLVRACYQERDLYVIPGSLISRSTFLQTRGELRRRRPDASLLTSFVSFQALNSKSGGLTLQEIFGKMLLCVRGMSAEKVREVVRAWSTPAELLEAYDGAATDEDRAAALLADAVDGVDQRKRIGPALSKKVAELFLEQHYRAG</sequence>
<keyword evidence="12 16" id="KW-0234">DNA repair</keyword>
<dbReference type="EMBL" id="KZ819200">
    <property type="protein sequence ID" value="PWY98056.1"/>
    <property type="molecule type" value="Genomic_DNA"/>
</dbReference>
<dbReference type="InterPro" id="IPR047417">
    <property type="entry name" value="WHD_MUS81"/>
</dbReference>
<dbReference type="CDD" id="cd20074">
    <property type="entry name" value="XPF_nuclease_Mus81"/>
    <property type="match status" value="1"/>
</dbReference>
<feature type="region of interest" description="Disordered" evidence="17">
    <location>
        <begin position="117"/>
        <end position="153"/>
    </location>
</feature>
<dbReference type="Gene3D" id="1.10.10.10">
    <property type="entry name" value="Winged helix-like DNA-binding domain superfamily/Winged helix DNA-binding domain"/>
    <property type="match status" value="1"/>
</dbReference>
<accession>A0A317XIF8</accession>
<dbReference type="OrthoDB" id="5963188at2759"/>
<dbReference type="GO" id="GO:0005634">
    <property type="term" value="C:nucleus"/>
    <property type="evidence" value="ECO:0007669"/>
    <property type="project" value="UniProtKB-SubCell"/>
</dbReference>
<evidence type="ECO:0000256" key="16">
    <source>
        <dbReference type="RuleBase" id="RU369042"/>
    </source>
</evidence>
<dbReference type="AlphaFoldDB" id="A0A317XIF8"/>
<dbReference type="CDD" id="cd21036">
    <property type="entry name" value="WH_MUS81"/>
    <property type="match status" value="1"/>
</dbReference>
<dbReference type="InterPro" id="IPR042530">
    <property type="entry name" value="EME1/EME2_C"/>
</dbReference>
<dbReference type="InterPro" id="IPR047416">
    <property type="entry name" value="XPF_nuclease_Mus81"/>
</dbReference>
<name>A0A317XIF8_9BASI</name>
<evidence type="ECO:0000256" key="5">
    <source>
        <dbReference type="ARBA" id="ARBA00022722"/>
    </source>
</evidence>
<evidence type="ECO:0000256" key="8">
    <source>
        <dbReference type="ARBA" id="ARBA00022763"/>
    </source>
</evidence>
<dbReference type="InterPro" id="IPR027421">
    <property type="entry name" value="DNA_pol_lamdba_lyase_dom_sf"/>
</dbReference>
<dbReference type="GO" id="GO:0000712">
    <property type="term" value="P:resolution of meiotic recombination intermediates"/>
    <property type="evidence" value="ECO:0007669"/>
    <property type="project" value="TreeGrafter"/>
</dbReference>
<protein>
    <recommendedName>
        <fullName evidence="4 16">Crossover junction endonuclease MUS81</fullName>
        <ecNumber evidence="16">3.1.22.-</ecNumber>
    </recommendedName>
</protein>
<gene>
    <name evidence="19" type="ORF">BCV70DRAFT_213148</name>
</gene>
<evidence type="ECO:0000256" key="14">
    <source>
        <dbReference type="ARBA" id="ARBA00023254"/>
    </source>
</evidence>
<reference evidence="19 20" key="1">
    <citation type="journal article" date="2018" name="Mol. Biol. Evol.">
        <title>Broad Genomic Sampling Reveals a Smut Pathogenic Ancestry of the Fungal Clade Ustilaginomycotina.</title>
        <authorList>
            <person name="Kijpornyongpan T."/>
            <person name="Mondo S.J."/>
            <person name="Barry K."/>
            <person name="Sandor L."/>
            <person name="Lee J."/>
            <person name="Lipzen A."/>
            <person name="Pangilinan J."/>
            <person name="LaButti K."/>
            <person name="Hainaut M."/>
            <person name="Henrissat B."/>
            <person name="Grigoriev I.V."/>
            <person name="Spatafora J.W."/>
            <person name="Aime M.C."/>
        </authorList>
    </citation>
    <scope>NUCLEOTIDE SEQUENCE [LARGE SCALE GENOMIC DNA]</scope>
    <source>
        <strain evidence="19 20">MCA 3645</strain>
    </source>
</reference>
<dbReference type="Pfam" id="PF21136">
    <property type="entry name" value="WHD_MUS81"/>
    <property type="match status" value="1"/>
</dbReference>
<comment type="subcellular location">
    <subcellularLocation>
        <location evidence="2 16">Nucleus</location>
    </subcellularLocation>
</comment>
<comment type="cofactor">
    <cofactor evidence="1 16">
        <name>Mg(2+)</name>
        <dbReference type="ChEBI" id="CHEBI:18420"/>
    </cofactor>
</comment>
<evidence type="ECO:0000256" key="13">
    <source>
        <dbReference type="ARBA" id="ARBA00023242"/>
    </source>
</evidence>
<evidence type="ECO:0000313" key="19">
    <source>
        <dbReference type="EMBL" id="PWY98056.1"/>
    </source>
</evidence>
<dbReference type="EC" id="3.1.22.-" evidence="16"/>
<dbReference type="InterPro" id="IPR036388">
    <property type="entry name" value="WH-like_DNA-bd_sf"/>
</dbReference>
<dbReference type="GO" id="GO:0003677">
    <property type="term" value="F:DNA binding"/>
    <property type="evidence" value="ECO:0007669"/>
    <property type="project" value="UniProtKB-UniRule"/>
</dbReference>
<dbReference type="Gene3D" id="3.40.50.10130">
    <property type="match status" value="1"/>
</dbReference>
<evidence type="ECO:0000256" key="11">
    <source>
        <dbReference type="ARBA" id="ARBA00023172"/>
    </source>
</evidence>
<dbReference type="Proteomes" id="UP000246740">
    <property type="component" value="Unassembled WGS sequence"/>
</dbReference>
<dbReference type="SMART" id="SM00891">
    <property type="entry name" value="ERCC4"/>
    <property type="match status" value="1"/>
</dbReference>
<dbReference type="InParanoid" id="A0A317XIF8"/>
<dbReference type="Pfam" id="PF02732">
    <property type="entry name" value="ERCC4"/>
    <property type="match status" value="1"/>
</dbReference>
<dbReference type="Gene3D" id="1.10.150.670">
    <property type="entry name" value="Crossover junction endonuclease EME1, DNA-binding domain"/>
    <property type="match status" value="1"/>
</dbReference>
<evidence type="ECO:0000256" key="2">
    <source>
        <dbReference type="ARBA" id="ARBA00004123"/>
    </source>
</evidence>
<feature type="domain" description="ERCC4" evidence="18">
    <location>
        <begin position="395"/>
        <end position="499"/>
    </location>
</feature>
<dbReference type="Pfam" id="PF14716">
    <property type="entry name" value="HHH_8"/>
    <property type="match status" value="1"/>
</dbReference>
<evidence type="ECO:0000256" key="9">
    <source>
        <dbReference type="ARBA" id="ARBA00022801"/>
    </source>
</evidence>
<dbReference type="FunFam" id="3.40.50.10130:FF:000005">
    <property type="entry name" value="crossover junction endonuclease MUS81 isoform X1"/>
    <property type="match status" value="1"/>
</dbReference>
<evidence type="ECO:0000313" key="20">
    <source>
        <dbReference type="Proteomes" id="UP000246740"/>
    </source>
</evidence>
<feature type="compositionally biased region" description="Basic and acidic residues" evidence="17">
    <location>
        <begin position="144"/>
        <end position="153"/>
    </location>
</feature>
<dbReference type="GO" id="GO:0006308">
    <property type="term" value="P:DNA catabolic process"/>
    <property type="evidence" value="ECO:0007669"/>
    <property type="project" value="UniProtKB-UniRule"/>
</dbReference>